<accession>A0ABU7LWA6</accession>
<reference evidence="2 3" key="1">
    <citation type="submission" date="2024-01" db="EMBL/GenBank/DDBJ databases">
        <title>Hyphobacterium bacterium isolated from marine sediment.</title>
        <authorList>
            <person name="Zhao S."/>
        </authorList>
    </citation>
    <scope>NUCLEOTIDE SEQUENCE [LARGE SCALE GENOMIC DNA]</scope>
    <source>
        <strain evidence="2 3">Y60-23</strain>
    </source>
</reference>
<dbReference type="Gene3D" id="2.60.40.3440">
    <property type="match status" value="1"/>
</dbReference>
<dbReference type="RefSeq" id="WP_330195375.1">
    <property type="nucleotide sequence ID" value="NZ_JAZDRO010000001.1"/>
</dbReference>
<dbReference type="Proteomes" id="UP001310692">
    <property type="component" value="Unassembled WGS sequence"/>
</dbReference>
<name>A0ABU7LWA6_9PROT</name>
<feature type="signal peptide" evidence="1">
    <location>
        <begin position="1"/>
        <end position="36"/>
    </location>
</feature>
<evidence type="ECO:0000313" key="3">
    <source>
        <dbReference type="Proteomes" id="UP001310692"/>
    </source>
</evidence>
<keyword evidence="3" id="KW-1185">Reference proteome</keyword>
<dbReference type="InterPro" id="IPR010221">
    <property type="entry name" value="VCBS_dom"/>
</dbReference>
<sequence length="2661" mass="271214">MGRGFRMRVCGRLARSMAVPVLAAAWGMFAFTGAAAAQGNSAPDAVDDTSRIGINSQNRITRESTGDTQDFLYITEEVEGGFVAVWADTGAGSNDPSDHSYFHGQFDSGGAVTEGPRSLVEHLAHDLSLGRDLGISQNLIVGRNAGSGDTTVFKLGGEDFGTWPIMLNHAGQSPTITGLTNGHIVVAHSRENGLIFIEARNRDGWNQTEVPRQPSSGAIFDNSDFASGSAEQTNPHLEALTTGNYAVAWEQSLFSGADLISRTGIVRFIGFDHDPVTNQVSVFSGNSFVELFPDVSETASGSVVVWQSSAGSETDLNEVSISFQRFNAIEEMIGPIVTVVNNACGAALHPRVAAVGELGFVVSWRSMDGVEDCTVVPGIYFQVFDLEGVPLGPVISIDQDASDTYQYLEAWPDPPALAARNGGVVLGHTSDFSTHFDLIDIDLAQANSTTVIPILANDTDADNDPLTITAINGEAVTAAAGAGLSGISSNAVTLPSGAGVSLADGGVLYDPTTAGFAAALPAGVTADDTFTYTISDGALTDTASVTVTVTGVNDAPVLTAPASMTIEEDTSDNPVAGISIADPDTGDTLTVSITASSTVSFGTTTGLVFTEGDGTDDATMTFSGTLAAVNTALAGLTYSPSPNASGAGSISITITDSDAGTDNGTIAVTIDNVNDAPDAVDDEFSRTAVEPLSGSSIATSGASEFLDDPAITTLSDGTADVVAYTDRVTEWAALTIVSRDGGVLESPIRLSGENAKHPDLVALPGGGVAAAWVSSPGQLRVQFFDNDLTPGNEHVVTPAGGASAPSIAALTDESVVVVWHDGDIWAQIYDQTDGPLGSPVSVNTTTSGDQTDAAVVVNDSGTISVTWTDGSASGTDLSGTAIRARVFDSDLLPLTGEVIINSTTDDDQYEPRLAALSGGQLVFVWTDKSGSVSVDDRWSVRCQLMSANLVPIGDEFVVNQTIPGFQYEPDVARLSNGGFIVSWTEESAVHWEIFARRFSDSGEPLGNEFQVSDSGEYAAYQSEITGLAGNGFAVTWIWEPNGARSSTFHRSFVAPQISAGSSALLPVLANDTDADDDPLTITAINGEAVTAAAGAGLSGTTSNAVTLPSGAGAALAEGGILYDPTTAGFAAALPAGATADDTFTYTISDGALTDTANVTVTVTGVNDAPTADDDTLNVLQDDGAADVTATLLAGDSDPDTGETALLAISAIDDTGTTGNVTLNAGAVSYSPNGQFASLPAGATAADSFDYTVSDPSGASDAATVSVTVTGTNDAPVAANDALATTSTVSLDGNLFADNGSGADSDVDNGDSFTVTAVNGVPGDVGSEITLASGALLTVNSNGTVAYDPNGAFALAPGATAQDNFTYTIADGPGATSSATVTVTVTGNTPPDAVDDVFVRLSNYVSSTRELPQGSPYSEFPHVSANASGRYIVAWITTLDDGQEVRARVFNAANAAVSDEIVIGSGATRSENSVAVRATVSGDFIVSWLSNAAAEGARGQIVGDIQAQRVSDSGELIGPQFPTSSVGSGIQFAPTLAALSGGGFVVGWLEPNNDTQVNNDSRAKARVFDGLGNPLTADFEIAADVDDRGLVLHELPANSFVAAYTISGSMFGSVVRRYDATGSVIGNDINYEASLASRPVDIEIINNERIFILNRGGPAGGIFLTYVDVPIDFEGTTESQEIGDSGSLARSLTQDAARAQVELVGGNILIILQTFSDSANSLYGTFLTGPYALSPLLIRAGISDSLVLEYFAESSALSDGRLVSVFHAFQQGNSQRSVFGSVTQRQPFWPNQMYPLPVLANDTDVDNDPLTITSVNGTPISAASLPAEWRVPLAAPATGPVTLPSGSVVSLGDGVLDYDPTAAGFAIALPDGVTGDDTFTYTISDGAATDTANVTVTLTGVNDAPSADADALTADEDDAPTDVTAALLDGDTDPDTGETAQLVVSAIDTGGTQGLAAINAGVVTYTPNGAFEALAAGQTASDSFGYTVSDPGGLTASATATVTVQGENDPPIADADALTFGEEEAGRDVTATLLDGDSDPDNGETAQLAVTAVDTTLTLGRVTLADGVVTYDPNGAFNALAQGQSANDRFDYTISDPHGATATATATVTINGFNGYALTVSTSGLGAGTVTSLPLGINCGGGGGCTALFTQNTDVALSALVAPGTTFDGWSGDCLDPNQPLCVVRMTGNRSVSARFSLTTVPEGRIVAATLPGARSGFVGGTDITVFMSVVSRATTPAQACRVTAPNDAPFTLTYRQINAQNEAVGDANPLFDLANGGGINFVLALTPSQATPAAGYLFQPQIACENADLAPIEGVNSVLVSIGAAPVPDILSIGATPSADGVVRIPETGNRINFLSAAAVNIGVGDGSAGANEATVTASVDTGAASLPVTLEVCETAPTGGCITPRGETEVTSVFAQNAAKFFAVFVRANGEETVPFNPASARVFLRFADASGAIRSVTSAAISAPAPANAPADAASLTGRWSVLVRQPSGEWPSLRRGSLHVFEDGTAILDDGRTPRTLTLAASGAANDNEAVSFRIGNGIGTARADGNIRLGDPLADQPGAFWGIRETGLGGTIQPGRFGDNVVLTTGGGLSGSHGGCAFTGQVSMRTGTGSVTLRDCAQAGDYRAALSAAGTAAGHDTLTIANDRWGSRLEAVGSNGR</sequence>
<keyword evidence="1" id="KW-0732">Signal</keyword>
<dbReference type="EMBL" id="JAZDRO010000001">
    <property type="protein sequence ID" value="MEE2565844.1"/>
    <property type="molecule type" value="Genomic_DNA"/>
</dbReference>
<organism evidence="2 3">
    <name type="scientific">Hyphobacterium marinum</name>
    <dbReference type="NCBI Taxonomy" id="3116574"/>
    <lineage>
        <taxon>Bacteria</taxon>
        <taxon>Pseudomonadati</taxon>
        <taxon>Pseudomonadota</taxon>
        <taxon>Alphaproteobacteria</taxon>
        <taxon>Maricaulales</taxon>
        <taxon>Maricaulaceae</taxon>
        <taxon>Hyphobacterium</taxon>
    </lineage>
</organism>
<evidence type="ECO:0000313" key="2">
    <source>
        <dbReference type="EMBL" id="MEE2565844.1"/>
    </source>
</evidence>
<protein>
    <submittedName>
        <fullName evidence="2">Ig-like domain-containing protein</fullName>
    </submittedName>
</protein>
<dbReference type="NCBIfam" id="NF012211">
    <property type="entry name" value="tand_rpt_95"/>
    <property type="match status" value="5"/>
</dbReference>
<dbReference type="NCBIfam" id="TIGR01965">
    <property type="entry name" value="VCBS_repeat"/>
    <property type="match status" value="7"/>
</dbReference>
<evidence type="ECO:0000256" key="1">
    <source>
        <dbReference type="SAM" id="SignalP"/>
    </source>
</evidence>
<proteinExistence type="predicted"/>
<gene>
    <name evidence="2" type="ORF">V0U35_04060</name>
</gene>
<dbReference type="Pfam" id="PF17963">
    <property type="entry name" value="Big_9"/>
    <property type="match status" value="7"/>
</dbReference>
<comment type="caution">
    <text evidence="2">The sequence shown here is derived from an EMBL/GenBank/DDBJ whole genome shotgun (WGS) entry which is preliminary data.</text>
</comment>
<feature type="chain" id="PRO_5046434225" evidence="1">
    <location>
        <begin position="37"/>
        <end position="2661"/>
    </location>
</feature>